<reference evidence="1 2" key="1">
    <citation type="journal article" date="2024" name="Nat. Commun.">
        <title>Phylogenomics reveals the evolutionary origins of lichenization in chlorophyte algae.</title>
        <authorList>
            <person name="Puginier C."/>
            <person name="Libourel C."/>
            <person name="Otte J."/>
            <person name="Skaloud P."/>
            <person name="Haon M."/>
            <person name="Grisel S."/>
            <person name="Petersen M."/>
            <person name="Berrin J.G."/>
            <person name="Delaux P.M."/>
            <person name="Dal Grande F."/>
            <person name="Keller J."/>
        </authorList>
    </citation>
    <scope>NUCLEOTIDE SEQUENCE [LARGE SCALE GENOMIC DNA]</scope>
    <source>
        <strain evidence="1 2">SAG 2043</strain>
    </source>
</reference>
<evidence type="ECO:0000313" key="1">
    <source>
        <dbReference type="EMBL" id="KAK9817979.1"/>
    </source>
</evidence>
<accession>A0AAW1QBV7</accession>
<gene>
    <name evidence="1" type="ORF">WJX72_005281</name>
</gene>
<keyword evidence="2" id="KW-1185">Reference proteome</keyword>
<sequence length="106" mass="11556">MSSEAEPSTTCQLHQLLKDETLAEAYLGYLTGQLSTGPVSLELEFAGEHSILGLGCFQQASFLELLSPMLTALRLDDLRFQLVADELAALGQLRQLTGAENLCRDK</sequence>
<proteinExistence type="predicted"/>
<comment type="caution">
    <text evidence="1">The sequence shown here is derived from an EMBL/GenBank/DDBJ whole genome shotgun (WGS) entry which is preliminary data.</text>
</comment>
<organism evidence="1 2">
    <name type="scientific">[Myrmecia] bisecta</name>
    <dbReference type="NCBI Taxonomy" id="41462"/>
    <lineage>
        <taxon>Eukaryota</taxon>
        <taxon>Viridiplantae</taxon>
        <taxon>Chlorophyta</taxon>
        <taxon>core chlorophytes</taxon>
        <taxon>Trebouxiophyceae</taxon>
        <taxon>Trebouxiales</taxon>
        <taxon>Trebouxiaceae</taxon>
        <taxon>Myrmecia</taxon>
    </lineage>
</organism>
<name>A0AAW1QBV7_9CHLO</name>
<protein>
    <submittedName>
        <fullName evidence="1">Uncharacterized protein</fullName>
    </submittedName>
</protein>
<dbReference type="Proteomes" id="UP001489004">
    <property type="component" value="Unassembled WGS sequence"/>
</dbReference>
<dbReference type="EMBL" id="JALJOR010000004">
    <property type="protein sequence ID" value="KAK9817979.1"/>
    <property type="molecule type" value="Genomic_DNA"/>
</dbReference>
<evidence type="ECO:0000313" key="2">
    <source>
        <dbReference type="Proteomes" id="UP001489004"/>
    </source>
</evidence>
<dbReference type="AlphaFoldDB" id="A0AAW1QBV7"/>